<dbReference type="OrthoDB" id="689430at2759"/>
<dbReference type="Pfam" id="PF13966">
    <property type="entry name" value="zf-RVT"/>
    <property type="match status" value="1"/>
</dbReference>
<keyword evidence="3" id="KW-1185">Reference proteome</keyword>
<sequence>MCCIKGYIPDAWECYVDCSKVYHVTSMRKIIEEKTLPSLEENIRWNKSIPIKINEHTWWLCNNRLPTRCNLDHCGIDTNSVRCPICDQALEDSQHLFIDYSIAT</sequence>
<dbReference type="InterPro" id="IPR026960">
    <property type="entry name" value="RVT-Znf"/>
</dbReference>
<evidence type="ECO:0000313" key="2">
    <source>
        <dbReference type="EMBL" id="PWA38350.1"/>
    </source>
</evidence>
<gene>
    <name evidence="2" type="ORF">CTI12_AA582170</name>
</gene>
<reference evidence="2 3" key="1">
    <citation type="journal article" date="2018" name="Mol. Plant">
        <title>The genome of Artemisia annua provides insight into the evolution of Asteraceae family and artemisinin biosynthesis.</title>
        <authorList>
            <person name="Shen Q."/>
            <person name="Zhang L."/>
            <person name="Liao Z."/>
            <person name="Wang S."/>
            <person name="Yan T."/>
            <person name="Shi P."/>
            <person name="Liu M."/>
            <person name="Fu X."/>
            <person name="Pan Q."/>
            <person name="Wang Y."/>
            <person name="Lv Z."/>
            <person name="Lu X."/>
            <person name="Zhang F."/>
            <person name="Jiang W."/>
            <person name="Ma Y."/>
            <person name="Chen M."/>
            <person name="Hao X."/>
            <person name="Li L."/>
            <person name="Tang Y."/>
            <person name="Lv G."/>
            <person name="Zhou Y."/>
            <person name="Sun X."/>
            <person name="Brodelius P.E."/>
            <person name="Rose J.K.C."/>
            <person name="Tang K."/>
        </authorList>
    </citation>
    <scope>NUCLEOTIDE SEQUENCE [LARGE SCALE GENOMIC DNA]</scope>
    <source>
        <strain evidence="3">cv. Huhao1</strain>
        <tissue evidence="2">Leaf</tissue>
    </source>
</reference>
<accession>A0A2U1KNK8</accession>
<evidence type="ECO:0000259" key="1">
    <source>
        <dbReference type="Pfam" id="PF13966"/>
    </source>
</evidence>
<dbReference type="EMBL" id="PKPP01015734">
    <property type="protein sequence ID" value="PWA38350.1"/>
    <property type="molecule type" value="Genomic_DNA"/>
</dbReference>
<dbReference type="AlphaFoldDB" id="A0A2U1KNK8"/>
<proteinExistence type="predicted"/>
<name>A0A2U1KNK8_ARTAN</name>
<evidence type="ECO:0000313" key="3">
    <source>
        <dbReference type="Proteomes" id="UP000245207"/>
    </source>
</evidence>
<comment type="caution">
    <text evidence="2">The sequence shown here is derived from an EMBL/GenBank/DDBJ whole genome shotgun (WGS) entry which is preliminary data.</text>
</comment>
<organism evidence="2 3">
    <name type="scientific">Artemisia annua</name>
    <name type="common">Sweet wormwood</name>
    <dbReference type="NCBI Taxonomy" id="35608"/>
    <lineage>
        <taxon>Eukaryota</taxon>
        <taxon>Viridiplantae</taxon>
        <taxon>Streptophyta</taxon>
        <taxon>Embryophyta</taxon>
        <taxon>Tracheophyta</taxon>
        <taxon>Spermatophyta</taxon>
        <taxon>Magnoliopsida</taxon>
        <taxon>eudicotyledons</taxon>
        <taxon>Gunneridae</taxon>
        <taxon>Pentapetalae</taxon>
        <taxon>asterids</taxon>
        <taxon>campanulids</taxon>
        <taxon>Asterales</taxon>
        <taxon>Asteraceae</taxon>
        <taxon>Asteroideae</taxon>
        <taxon>Anthemideae</taxon>
        <taxon>Artemisiinae</taxon>
        <taxon>Artemisia</taxon>
    </lineage>
</organism>
<protein>
    <submittedName>
        <fullName evidence="2">Lipase, GDSL</fullName>
    </submittedName>
</protein>
<dbReference type="Proteomes" id="UP000245207">
    <property type="component" value="Unassembled WGS sequence"/>
</dbReference>
<feature type="domain" description="Reverse transcriptase zinc-binding" evidence="1">
    <location>
        <begin position="22"/>
        <end position="101"/>
    </location>
</feature>